<evidence type="ECO:0000256" key="2">
    <source>
        <dbReference type="ARBA" id="ARBA00010617"/>
    </source>
</evidence>
<dbReference type="InterPro" id="IPR017972">
    <property type="entry name" value="Cyt_P450_CS"/>
</dbReference>
<dbReference type="InterPro" id="IPR001128">
    <property type="entry name" value="Cyt_P450"/>
</dbReference>
<keyword evidence="10" id="KW-0472">Membrane</keyword>
<dbReference type="PANTHER" id="PTHR24287">
    <property type="entry name" value="P450, PUTATIVE (EUROFUNG)-RELATED"/>
    <property type="match status" value="1"/>
</dbReference>
<dbReference type="STRING" id="68775.A0A5C3M3F0"/>
<dbReference type="AlphaFoldDB" id="A0A5C3M3F0"/>
<dbReference type="PANTHER" id="PTHR24287:SF1">
    <property type="entry name" value="P450, PUTATIVE (EUROFUNG)-RELATED"/>
    <property type="match status" value="1"/>
</dbReference>
<protein>
    <submittedName>
        <fullName evidence="11">Cytochrome P450</fullName>
    </submittedName>
</protein>
<dbReference type="GO" id="GO:0004497">
    <property type="term" value="F:monooxygenase activity"/>
    <property type="evidence" value="ECO:0007669"/>
    <property type="project" value="UniProtKB-KW"/>
</dbReference>
<gene>
    <name evidence="11" type="ORF">BDQ12DRAFT_604145</name>
</gene>
<dbReference type="GO" id="GO:0020037">
    <property type="term" value="F:heme binding"/>
    <property type="evidence" value="ECO:0007669"/>
    <property type="project" value="InterPro"/>
</dbReference>
<dbReference type="PROSITE" id="PS00086">
    <property type="entry name" value="CYTOCHROME_P450"/>
    <property type="match status" value="1"/>
</dbReference>
<keyword evidence="7 9" id="KW-0503">Monooxygenase</keyword>
<comment type="cofactor">
    <cofactor evidence="1 8">
        <name>heme</name>
        <dbReference type="ChEBI" id="CHEBI:30413"/>
    </cofactor>
</comment>
<dbReference type="PRINTS" id="PR00463">
    <property type="entry name" value="EP450I"/>
</dbReference>
<dbReference type="Pfam" id="PF00067">
    <property type="entry name" value="p450"/>
    <property type="match status" value="1"/>
</dbReference>
<feature type="transmembrane region" description="Helical" evidence="10">
    <location>
        <begin position="36"/>
        <end position="58"/>
    </location>
</feature>
<dbReference type="InterPro" id="IPR047146">
    <property type="entry name" value="Cyt_P450_E_CYP52_fungi"/>
</dbReference>
<keyword evidence="10" id="KW-0812">Transmembrane</keyword>
<accession>A0A5C3M3F0</accession>
<evidence type="ECO:0000256" key="10">
    <source>
        <dbReference type="SAM" id="Phobius"/>
    </source>
</evidence>
<evidence type="ECO:0000256" key="4">
    <source>
        <dbReference type="ARBA" id="ARBA00022723"/>
    </source>
</evidence>
<evidence type="ECO:0000313" key="11">
    <source>
        <dbReference type="EMBL" id="TFK39303.1"/>
    </source>
</evidence>
<keyword evidence="5 9" id="KW-0560">Oxidoreductase</keyword>
<proteinExistence type="inferred from homology"/>
<keyword evidence="4 8" id="KW-0479">Metal-binding</keyword>
<feature type="binding site" description="axial binding residue" evidence="8">
    <location>
        <position position="480"/>
    </location>
    <ligand>
        <name>heme</name>
        <dbReference type="ChEBI" id="CHEBI:30413"/>
    </ligand>
    <ligandPart>
        <name>Fe</name>
        <dbReference type="ChEBI" id="CHEBI:18248"/>
    </ligandPart>
</feature>
<organism evidence="11 12">
    <name type="scientific">Crucibulum laeve</name>
    <dbReference type="NCBI Taxonomy" id="68775"/>
    <lineage>
        <taxon>Eukaryota</taxon>
        <taxon>Fungi</taxon>
        <taxon>Dikarya</taxon>
        <taxon>Basidiomycota</taxon>
        <taxon>Agaricomycotina</taxon>
        <taxon>Agaricomycetes</taxon>
        <taxon>Agaricomycetidae</taxon>
        <taxon>Agaricales</taxon>
        <taxon>Agaricineae</taxon>
        <taxon>Nidulariaceae</taxon>
        <taxon>Crucibulum</taxon>
    </lineage>
</organism>
<evidence type="ECO:0000256" key="3">
    <source>
        <dbReference type="ARBA" id="ARBA00022617"/>
    </source>
</evidence>
<evidence type="ECO:0000256" key="5">
    <source>
        <dbReference type="ARBA" id="ARBA00023002"/>
    </source>
</evidence>
<evidence type="ECO:0000256" key="8">
    <source>
        <dbReference type="PIRSR" id="PIRSR602401-1"/>
    </source>
</evidence>
<dbReference type="Proteomes" id="UP000308652">
    <property type="component" value="Unassembled WGS sequence"/>
</dbReference>
<keyword evidence="12" id="KW-1185">Reference proteome</keyword>
<dbReference type="GO" id="GO:0016705">
    <property type="term" value="F:oxidoreductase activity, acting on paired donors, with incorporation or reduction of molecular oxygen"/>
    <property type="evidence" value="ECO:0007669"/>
    <property type="project" value="InterPro"/>
</dbReference>
<dbReference type="OrthoDB" id="1470350at2759"/>
<sequence length="545" mass="62377">MLPPGVAYLAKQVPFLLLPSAFWYTLLNVYLGRGFYVWMCLLLGLSSLPILFSALATYERSQIRRNASARHARLPPVVSAGWGIIGDVNTMVSMLRNFKEGYPSDYMGEWPKQYGCTFIVQPLFSNMIFTMEPDVIKSLLATQFGVFEKGPRFISCMHAVLGTGVFNSDGKFHRALTRPFFARSRISDFDTFDRHAERAISLMRSHLSSKGSVDFQDIISRFTLDSASSFLFGIELGTLCPSDNYADQFFTRFNPVDFAASFSRAQMIVALREVTGPSWPLAEFWKDQVKSEMDVVNKFISFVVEEALCRAKVNRESSRDKDSFGEVNEGDTLLDHLVRHTDDPVVIKDEIINILVAGKDTTASTLTFVVYMLTEHPYVLERLREEILSIIGPSRRPTMDDFKNMKYLRAIINETLRLYPTVPFNVRILYSVFMMHRRKDLWGPDALDFDPDRFIDERLQKYLVPNPFIFLPFNAGPRICLGQQFAYNEISFFLVRLLQAFSTISLGEVTILAPSHWSVNAEGRQKEEKVRLQLHLTLYIEVCPY</sequence>
<dbReference type="CDD" id="cd11063">
    <property type="entry name" value="CYP52"/>
    <property type="match status" value="1"/>
</dbReference>
<reference evidence="11 12" key="1">
    <citation type="journal article" date="2019" name="Nat. Ecol. Evol.">
        <title>Megaphylogeny resolves global patterns of mushroom evolution.</title>
        <authorList>
            <person name="Varga T."/>
            <person name="Krizsan K."/>
            <person name="Foldi C."/>
            <person name="Dima B."/>
            <person name="Sanchez-Garcia M."/>
            <person name="Sanchez-Ramirez S."/>
            <person name="Szollosi G.J."/>
            <person name="Szarkandi J.G."/>
            <person name="Papp V."/>
            <person name="Albert L."/>
            <person name="Andreopoulos W."/>
            <person name="Angelini C."/>
            <person name="Antonin V."/>
            <person name="Barry K.W."/>
            <person name="Bougher N.L."/>
            <person name="Buchanan P."/>
            <person name="Buyck B."/>
            <person name="Bense V."/>
            <person name="Catcheside P."/>
            <person name="Chovatia M."/>
            <person name="Cooper J."/>
            <person name="Damon W."/>
            <person name="Desjardin D."/>
            <person name="Finy P."/>
            <person name="Geml J."/>
            <person name="Haridas S."/>
            <person name="Hughes K."/>
            <person name="Justo A."/>
            <person name="Karasinski D."/>
            <person name="Kautmanova I."/>
            <person name="Kiss B."/>
            <person name="Kocsube S."/>
            <person name="Kotiranta H."/>
            <person name="LaButti K.M."/>
            <person name="Lechner B.E."/>
            <person name="Liimatainen K."/>
            <person name="Lipzen A."/>
            <person name="Lukacs Z."/>
            <person name="Mihaltcheva S."/>
            <person name="Morgado L.N."/>
            <person name="Niskanen T."/>
            <person name="Noordeloos M.E."/>
            <person name="Ohm R.A."/>
            <person name="Ortiz-Santana B."/>
            <person name="Ovrebo C."/>
            <person name="Racz N."/>
            <person name="Riley R."/>
            <person name="Savchenko A."/>
            <person name="Shiryaev A."/>
            <person name="Soop K."/>
            <person name="Spirin V."/>
            <person name="Szebenyi C."/>
            <person name="Tomsovsky M."/>
            <person name="Tulloss R.E."/>
            <person name="Uehling J."/>
            <person name="Grigoriev I.V."/>
            <person name="Vagvolgyi C."/>
            <person name="Papp T."/>
            <person name="Martin F.M."/>
            <person name="Miettinen O."/>
            <person name="Hibbett D.S."/>
            <person name="Nagy L.G."/>
        </authorList>
    </citation>
    <scope>NUCLEOTIDE SEQUENCE [LARGE SCALE GENOMIC DNA]</scope>
    <source>
        <strain evidence="11 12">CBS 166.37</strain>
    </source>
</reference>
<evidence type="ECO:0000256" key="6">
    <source>
        <dbReference type="ARBA" id="ARBA00023004"/>
    </source>
</evidence>
<feature type="transmembrane region" description="Helical" evidence="10">
    <location>
        <begin position="12"/>
        <end position="30"/>
    </location>
</feature>
<dbReference type="InterPro" id="IPR036396">
    <property type="entry name" value="Cyt_P450_sf"/>
</dbReference>
<evidence type="ECO:0000313" key="12">
    <source>
        <dbReference type="Proteomes" id="UP000308652"/>
    </source>
</evidence>
<dbReference type="EMBL" id="ML213600">
    <property type="protein sequence ID" value="TFK39303.1"/>
    <property type="molecule type" value="Genomic_DNA"/>
</dbReference>
<dbReference type="PRINTS" id="PR00385">
    <property type="entry name" value="P450"/>
</dbReference>
<dbReference type="Gene3D" id="1.10.630.10">
    <property type="entry name" value="Cytochrome P450"/>
    <property type="match status" value="1"/>
</dbReference>
<dbReference type="GO" id="GO:0005506">
    <property type="term" value="F:iron ion binding"/>
    <property type="evidence" value="ECO:0007669"/>
    <property type="project" value="InterPro"/>
</dbReference>
<evidence type="ECO:0000256" key="9">
    <source>
        <dbReference type="RuleBase" id="RU000461"/>
    </source>
</evidence>
<name>A0A5C3M3F0_9AGAR</name>
<evidence type="ECO:0000256" key="7">
    <source>
        <dbReference type="ARBA" id="ARBA00023033"/>
    </source>
</evidence>
<dbReference type="SUPFAM" id="SSF48264">
    <property type="entry name" value="Cytochrome P450"/>
    <property type="match status" value="1"/>
</dbReference>
<keyword evidence="10" id="KW-1133">Transmembrane helix</keyword>
<keyword evidence="6 8" id="KW-0408">Iron</keyword>
<dbReference type="InterPro" id="IPR002401">
    <property type="entry name" value="Cyt_P450_E_grp-I"/>
</dbReference>
<comment type="similarity">
    <text evidence="2 9">Belongs to the cytochrome P450 family.</text>
</comment>
<evidence type="ECO:0000256" key="1">
    <source>
        <dbReference type="ARBA" id="ARBA00001971"/>
    </source>
</evidence>
<keyword evidence="3 8" id="KW-0349">Heme</keyword>